<organism evidence="1 2">
    <name type="scientific">Lachnoanaerobaculum umeaense</name>
    <dbReference type="NCBI Taxonomy" id="617123"/>
    <lineage>
        <taxon>Bacteria</taxon>
        <taxon>Bacillati</taxon>
        <taxon>Bacillota</taxon>
        <taxon>Clostridia</taxon>
        <taxon>Lachnospirales</taxon>
        <taxon>Lachnospiraceae</taxon>
        <taxon>Lachnoanaerobaculum</taxon>
    </lineage>
</organism>
<dbReference type="RefSeq" id="WP_111525739.1">
    <property type="nucleotide sequence ID" value="NZ_CP032364.1"/>
</dbReference>
<dbReference type="EMBL" id="CP032364">
    <property type="protein sequence ID" value="AYB00624.1"/>
    <property type="molecule type" value="Genomic_DNA"/>
</dbReference>
<keyword evidence="2" id="KW-1185">Reference proteome</keyword>
<name>A0A385Q5Z1_9FIRM</name>
<dbReference type="Proteomes" id="UP000265562">
    <property type="component" value="Chromosome"/>
</dbReference>
<proteinExistence type="predicted"/>
<dbReference type="OrthoDB" id="2041920at2"/>
<dbReference type="KEGG" id="lua:D4A81_12215"/>
<evidence type="ECO:0000313" key="1">
    <source>
        <dbReference type="EMBL" id="AYB00624.1"/>
    </source>
</evidence>
<gene>
    <name evidence="1" type="ORF">D4A81_12215</name>
</gene>
<sequence length="233" mass="26824">MELVIMAVIAVVVLVVVIKLISSNTKSSDDDMIAYENSKGLKEDKKNYSKPSLKKGFQQEASVKCMVANATCSTLKYMDFKGDIYDVKYDGNNVNIERETDSDDTLKDYKIEKAYMQGGFAIIESSKTAERINNFNQNMKHIRIWDKDDNKYKSITFKQGINDFVDIETLDELCDFLKKELPQGGIILDKLVKIGFGKRNLWTSFSYDYGDGRSKVIKKDDTLKFEDLFERWE</sequence>
<protein>
    <submittedName>
        <fullName evidence="1">Uncharacterized protein</fullName>
    </submittedName>
</protein>
<dbReference type="AlphaFoldDB" id="A0A385Q5Z1"/>
<reference evidence="1 2" key="1">
    <citation type="submission" date="2018-09" db="EMBL/GenBank/DDBJ databases">
        <title>Genome sequencing of Lachnoanaerobaculum umeaense DSM 23576.</title>
        <authorList>
            <person name="Kook J.-K."/>
            <person name="Park S.-N."/>
            <person name="Lim Y.K."/>
        </authorList>
    </citation>
    <scope>NUCLEOTIDE SEQUENCE [LARGE SCALE GENOMIC DNA]</scope>
    <source>
        <strain evidence="2">DSM 23576 \ CCUG 58757</strain>
    </source>
</reference>
<accession>A0A385Q5Z1</accession>
<evidence type="ECO:0000313" key="2">
    <source>
        <dbReference type="Proteomes" id="UP000265562"/>
    </source>
</evidence>